<dbReference type="STRING" id="1121865.OMW_01589"/>
<evidence type="ECO:0000313" key="2">
    <source>
        <dbReference type="Proteomes" id="UP000014113"/>
    </source>
</evidence>
<keyword evidence="2" id="KW-1185">Reference proteome</keyword>
<evidence type="ECO:0000313" key="1">
    <source>
        <dbReference type="EMBL" id="EOW84073.1"/>
    </source>
</evidence>
<proteinExistence type="predicted"/>
<gene>
    <name evidence="1" type="ORF">I568_01232</name>
</gene>
<name>S1NEH7_9ENTE</name>
<reference evidence="1 2" key="1">
    <citation type="submission" date="2013-03" db="EMBL/GenBank/DDBJ databases">
        <title>The Genome Sequence of Enterococcus columbae ATCC_51263 (PacBio/Illumina hybrid assembly).</title>
        <authorList>
            <consortium name="The Broad Institute Genomics Platform"/>
            <consortium name="The Broad Institute Genome Sequencing Center for Infectious Disease"/>
            <person name="Earl A."/>
            <person name="Russ C."/>
            <person name="Gilmore M."/>
            <person name="Surin D."/>
            <person name="Walker B."/>
            <person name="Young S."/>
            <person name="Zeng Q."/>
            <person name="Gargeya S."/>
            <person name="Fitzgerald M."/>
            <person name="Haas B."/>
            <person name="Abouelleil A."/>
            <person name="Allen A.W."/>
            <person name="Alvarado L."/>
            <person name="Arachchi H.M."/>
            <person name="Berlin A.M."/>
            <person name="Chapman S.B."/>
            <person name="Gainer-Dewar J."/>
            <person name="Goldberg J."/>
            <person name="Griggs A."/>
            <person name="Gujja S."/>
            <person name="Hansen M."/>
            <person name="Howarth C."/>
            <person name="Imamovic A."/>
            <person name="Ireland A."/>
            <person name="Larimer J."/>
            <person name="McCowan C."/>
            <person name="Murphy C."/>
            <person name="Pearson M."/>
            <person name="Poon T.W."/>
            <person name="Priest M."/>
            <person name="Roberts A."/>
            <person name="Saif S."/>
            <person name="Shea T."/>
            <person name="Sisk P."/>
            <person name="Sykes S."/>
            <person name="Wortman J."/>
            <person name="Nusbaum C."/>
            <person name="Birren B."/>
        </authorList>
    </citation>
    <scope>NUCLEOTIDE SEQUENCE [LARGE SCALE GENOMIC DNA]</scope>
    <source>
        <strain evidence="1 2">ATCC 51263</strain>
    </source>
</reference>
<dbReference type="Proteomes" id="UP000014113">
    <property type="component" value="Unassembled WGS sequence"/>
</dbReference>
<protein>
    <submittedName>
        <fullName evidence="1">Uncharacterized protein</fullName>
    </submittedName>
</protein>
<dbReference type="PATRIC" id="fig|1121865.3.peg.1530"/>
<dbReference type="RefSeq" id="WP_016183702.1">
    <property type="nucleotide sequence ID" value="NZ_JXKI01000005.1"/>
</dbReference>
<sequence length="278" mass="30661">MMKMQKLSKYVKTHKLVSLGVVASAAALVATGVGTYSYFSDSKTANTNLTLNKGTVKLSDVNDPGWTYLGNTSNVEGSSTEESVTSASNYDIGQLSDLNTTPPYSGKYVNPDLKLGEKNVEDWSKVQTGNNFSQIVPGDTFRKKVTFTYSGSNAADLSMKLVWNHQSTENDNWTKFKKTFDYIVKYSVNNKDGVSLVTNISGLSLPKYSDITTTGVSLSDIQIKKDDTITIAYTIRMKTNDYNDIAQFGDLPQQVTTQNGKEIYDGIELTVKNHLEKK</sequence>
<dbReference type="AlphaFoldDB" id="S1NEH7"/>
<dbReference type="EMBL" id="ASWJ01000005">
    <property type="protein sequence ID" value="EOW84073.1"/>
    <property type="molecule type" value="Genomic_DNA"/>
</dbReference>
<dbReference type="InterPro" id="IPR023833">
    <property type="entry name" value="Signal_pept_SipW-depend-type"/>
</dbReference>
<dbReference type="eggNOG" id="ENOG50308CE">
    <property type="taxonomic scope" value="Bacteria"/>
</dbReference>
<comment type="caution">
    <text evidence="1">The sequence shown here is derived from an EMBL/GenBank/DDBJ whole genome shotgun (WGS) entry which is preliminary data.</text>
</comment>
<dbReference type="NCBIfam" id="TIGR04088">
    <property type="entry name" value="cognate_SipW"/>
    <property type="match status" value="1"/>
</dbReference>
<accession>S1NEH7</accession>
<organism evidence="1 2">
    <name type="scientific">Enterococcus columbae DSM 7374 = ATCC 51263</name>
    <dbReference type="NCBI Taxonomy" id="1121865"/>
    <lineage>
        <taxon>Bacteria</taxon>
        <taxon>Bacillati</taxon>
        <taxon>Bacillota</taxon>
        <taxon>Bacilli</taxon>
        <taxon>Lactobacillales</taxon>
        <taxon>Enterococcaceae</taxon>
        <taxon>Enterococcus</taxon>
    </lineage>
</organism>